<comment type="caution">
    <text evidence="1">The sequence shown here is derived from an EMBL/GenBank/DDBJ whole genome shotgun (WGS) entry which is preliminary data.</text>
</comment>
<reference evidence="1 2" key="1">
    <citation type="submission" date="2024-09" db="EMBL/GenBank/DDBJ databases">
        <title>Chromosome-scale assembly of Riccia sorocarpa.</title>
        <authorList>
            <person name="Paukszto L."/>
        </authorList>
    </citation>
    <scope>NUCLEOTIDE SEQUENCE [LARGE SCALE GENOMIC DNA]</scope>
    <source>
        <strain evidence="1">LP-2024</strain>
        <tissue evidence="1">Aerial parts of the thallus</tissue>
    </source>
</reference>
<evidence type="ECO:0000313" key="2">
    <source>
        <dbReference type="Proteomes" id="UP001633002"/>
    </source>
</evidence>
<accession>A0ABD3GBB2</accession>
<name>A0ABD3GBB2_9MARC</name>
<dbReference type="EMBL" id="JBJQOH010000008">
    <property type="protein sequence ID" value="KAL3675916.1"/>
    <property type="molecule type" value="Genomic_DNA"/>
</dbReference>
<dbReference type="Proteomes" id="UP001633002">
    <property type="component" value="Unassembled WGS sequence"/>
</dbReference>
<dbReference type="AlphaFoldDB" id="A0ABD3GBB2"/>
<organism evidence="1 2">
    <name type="scientific">Riccia sorocarpa</name>
    <dbReference type="NCBI Taxonomy" id="122646"/>
    <lineage>
        <taxon>Eukaryota</taxon>
        <taxon>Viridiplantae</taxon>
        <taxon>Streptophyta</taxon>
        <taxon>Embryophyta</taxon>
        <taxon>Marchantiophyta</taxon>
        <taxon>Marchantiopsida</taxon>
        <taxon>Marchantiidae</taxon>
        <taxon>Marchantiales</taxon>
        <taxon>Ricciaceae</taxon>
        <taxon>Riccia</taxon>
    </lineage>
</organism>
<proteinExistence type="predicted"/>
<keyword evidence="2" id="KW-1185">Reference proteome</keyword>
<gene>
    <name evidence="1" type="ORF">R1sor_025864</name>
</gene>
<protein>
    <submittedName>
        <fullName evidence="1">Uncharacterized protein</fullName>
    </submittedName>
</protein>
<sequence length="356" mass="42990">MHRRALFFRANQFRKYLRNFFFLGCGEIRYIDNYLSVAFRTRYKDRGPNPRRFERRRAWAGAMSWVRPVNRVERTDNGWRIRADTMLLEFPYRTWFRFPTDTCVTIPTIFRDMRRGTDREHNLDWGRFELPAEFEIPPGYVILKPTMQPYRIIEGTVRMPCNRSCRITPRAEMRYRIENPDDPTGCSFWIDGDLREMFPDGTFIYVDYPRLHYFAMYRRVREGNGYRVDLEGMYLKLPTFAWFKFPRGTIFDLPPLEEDYVLYERYELVHGAFYLPHEFDLISDLLIQRANGRRTRLRGTVTMPPGHRFLMIPENKVWYYVERPYTGEDFSAAFITYEGMEFRFPAGSSIYVANRR</sequence>
<evidence type="ECO:0000313" key="1">
    <source>
        <dbReference type="EMBL" id="KAL3675916.1"/>
    </source>
</evidence>